<evidence type="ECO:0000256" key="1">
    <source>
        <dbReference type="ARBA" id="ARBA00022857"/>
    </source>
</evidence>
<dbReference type="PANTHER" id="PTHR43296">
    <property type="entry name" value="PEROXISOMAL 2,4-DIENOYL-COA REDUCTASE"/>
    <property type="match status" value="1"/>
</dbReference>
<dbReference type="InterPro" id="IPR045017">
    <property type="entry name" value="DECR2-like"/>
</dbReference>
<comment type="catalytic activity">
    <reaction evidence="4">
        <text>a (2E,4E)-dienoyl-CoA + NADPH + H(+) = a 4,5-saturated-(3E)-enoyl-CoA + NADP(+)</text>
        <dbReference type="Rhea" id="RHEA:45912"/>
        <dbReference type="ChEBI" id="CHEBI:15378"/>
        <dbReference type="ChEBI" id="CHEBI:57783"/>
        <dbReference type="ChEBI" id="CHEBI:58349"/>
        <dbReference type="ChEBI" id="CHEBI:85101"/>
        <dbReference type="ChEBI" id="CHEBI:85493"/>
        <dbReference type="EC" id="1.3.1.124"/>
    </reaction>
</comment>
<dbReference type="GO" id="GO:0008670">
    <property type="term" value="F:2,4-dienoyl-CoA reductase (NADPH) activity"/>
    <property type="evidence" value="ECO:0007669"/>
    <property type="project" value="InterPro"/>
</dbReference>
<sequence length="303" mass="32278">METELSSFAPNCFKNKIIVITGGGSGIGKAIALKFMQLGGSTAILSRNKIKLKKTAEELELSTGGRCMYIGVDVRDYEGVSTAIDAVLSEFGTIDVLVNCAAGNFLSTAEKLSLKGFRTVMEIDCYGCFILSHLVFKKVFKYYGGCIVNISMTLHYTGALLQTHAGAAKGAIDSMTRHLAVEWGPYNVRVNGVAPGPIGGTEGMARLDPSGGGGLDLLTRTVPLQRLGTGEDVANAVAFLSLREASYITGTTVVVDGGQWLTSGNFTVLNPSVMNSWIQKAEEAGEEGKRRKRGDITYNTAKL</sequence>
<reference evidence="8" key="1">
    <citation type="journal article" date="2018" name="Genome Biol. Evol.">
        <title>Nephromyces encodes a urate metabolism pathway and predicted peroxisomes, demonstrating these are not ancient losses of apicomplexans.</title>
        <authorList>
            <person name="Paight C."/>
            <person name="Slamovits C.H."/>
            <person name="Saffo M.B."/>
            <person name="Lane C.E."/>
        </authorList>
    </citation>
    <scope>NUCLEOTIDE SEQUENCE</scope>
    <source>
        <strain evidence="7">Neph352</strain>
        <strain evidence="8">Neph353</strain>
    </source>
</reference>
<dbReference type="Gene3D" id="3.40.50.720">
    <property type="entry name" value="NAD(P)-binding Rossmann-like Domain"/>
    <property type="match status" value="1"/>
</dbReference>
<dbReference type="Pfam" id="PF13561">
    <property type="entry name" value="adh_short_C2"/>
    <property type="match status" value="1"/>
</dbReference>
<proteinExistence type="evidence at transcript level"/>
<dbReference type="InterPro" id="IPR002347">
    <property type="entry name" value="SDR_fam"/>
</dbReference>
<protein>
    <recommendedName>
        <fullName evidence="3">2,4-dienoyl-CoA reductase [(3E)-enoyl-CoA-producing]</fullName>
        <ecNumber evidence="3">1.3.1.124</ecNumber>
    </recommendedName>
</protein>
<dbReference type="EMBL" id="MK266122">
    <property type="protein sequence ID" value="AZL94583.1"/>
    <property type="molecule type" value="mRNA"/>
</dbReference>
<dbReference type="SUPFAM" id="SSF51735">
    <property type="entry name" value="NAD(P)-binding Rossmann-fold domains"/>
    <property type="match status" value="1"/>
</dbReference>
<dbReference type="GO" id="GO:0009062">
    <property type="term" value="P:fatty acid catabolic process"/>
    <property type="evidence" value="ECO:0007669"/>
    <property type="project" value="InterPro"/>
</dbReference>
<dbReference type="InterPro" id="IPR036291">
    <property type="entry name" value="NAD(P)-bd_dom_sf"/>
</dbReference>
<evidence type="ECO:0000256" key="3">
    <source>
        <dbReference type="ARBA" id="ARBA00026117"/>
    </source>
</evidence>
<feature type="region of interest" description="Disordered" evidence="6">
    <location>
        <begin position="284"/>
        <end position="303"/>
    </location>
</feature>
<evidence type="ECO:0000256" key="4">
    <source>
        <dbReference type="ARBA" id="ARBA00048009"/>
    </source>
</evidence>
<dbReference type="GO" id="GO:0005777">
    <property type="term" value="C:peroxisome"/>
    <property type="evidence" value="ECO:0007669"/>
    <property type="project" value="TreeGrafter"/>
</dbReference>
<comment type="catalytic activity">
    <reaction evidence="5">
        <text>a (2E,4Z)-dienoyl-CoA + NADPH + H(+) = a 4,5-saturated-(3E)-enoyl-CoA + NADP(+)</text>
        <dbReference type="Rhea" id="RHEA:61892"/>
        <dbReference type="ChEBI" id="CHEBI:15378"/>
        <dbReference type="ChEBI" id="CHEBI:57783"/>
        <dbReference type="ChEBI" id="CHEBI:58349"/>
        <dbReference type="ChEBI" id="CHEBI:85099"/>
        <dbReference type="ChEBI" id="CHEBI:85493"/>
        <dbReference type="EC" id="1.3.1.124"/>
    </reaction>
</comment>
<dbReference type="AlphaFoldDB" id="A0A3S5HLW3"/>
<dbReference type="EC" id="1.3.1.124" evidence="3"/>
<evidence type="ECO:0000256" key="2">
    <source>
        <dbReference type="ARBA" id="ARBA00023002"/>
    </source>
</evidence>
<dbReference type="CDD" id="cd05369">
    <property type="entry name" value="TER_DECR_SDR_a"/>
    <property type="match status" value="1"/>
</dbReference>
<keyword evidence="1" id="KW-0521">NADP</keyword>
<name>A0A3S5HLW3_9APIC</name>
<dbReference type="EMBL" id="MK266121">
    <property type="protein sequence ID" value="AZL94582.1"/>
    <property type="molecule type" value="mRNA"/>
</dbReference>
<evidence type="ECO:0000313" key="8">
    <source>
        <dbReference type="EMBL" id="AZL94583.1"/>
    </source>
</evidence>
<organism evidence="8">
    <name type="scientific">Nephromyces sp. MMRI</name>
    <dbReference type="NCBI Taxonomy" id="2496275"/>
    <lineage>
        <taxon>Eukaryota</taxon>
        <taxon>Sar</taxon>
        <taxon>Alveolata</taxon>
        <taxon>Apicomplexa</taxon>
        <taxon>Aconoidasida</taxon>
        <taxon>Nephromycida</taxon>
        <taxon>Nephromyces</taxon>
    </lineage>
</organism>
<evidence type="ECO:0000256" key="5">
    <source>
        <dbReference type="ARBA" id="ARBA00048340"/>
    </source>
</evidence>
<evidence type="ECO:0000256" key="6">
    <source>
        <dbReference type="SAM" id="MobiDB-lite"/>
    </source>
</evidence>
<dbReference type="PRINTS" id="PR00081">
    <property type="entry name" value="GDHRDH"/>
</dbReference>
<keyword evidence="2" id="KW-0560">Oxidoreductase</keyword>
<dbReference type="FunFam" id="3.40.50.720:FF:000084">
    <property type="entry name" value="Short-chain dehydrogenase reductase"/>
    <property type="match status" value="1"/>
</dbReference>
<evidence type="ECO:0000313" key="7">
    <source>
        <dbReference type="EMBL" id="AZL94582.1"/>
    </source>
</evidence>
<accession>A0A3S5HLW3</accession>
<dbReference type="PANTHER" id="PTHR43296:SF2">
    <property type="entry name" value="PEROXISOMAL 2,4-DIENOYL-COA REDUCTASE [(3E)-ENOYL-COA-PRODUCING]"/>
    <property type="match status" value="1"/>
</dbReference>